<keyword evidence="1" id="KW-0472">Membrane</keyword>
<dbReference type="OrthoDB" id="582675at2"/>
<protein>
    <recommendedName>
        <fullName evidence="4">Bacterial Pleckstrin homology domain-containing protein</fullName>
    </recommendedName>
</protein>
<evidence type="ECO:0000313" key="3">
    <source>
        <dbReference type="Proteomes" id="UP000053947"/>
    </source>
</evidence>
<evidence type="ECO:0000256" key="1">
    <source>
        <dbReference type="SAM" id="Phobius"/>
    </source>
</evidence>
<feature type="transmembrane region" description="Helical" evidence="1">
    <location>
        <begin position="23"/>
        <end position="44"/>
    </location>
</feature>
<accession>A0A0W0GI73</accession>
<keyword evidence="1" id="KW-1133">Transmembrane helix</keyword>
<dbReference type="RefSeq" id="WP_058439243.1">
    <property type="nucleotide sequence ID" value="NZ_KQ758903.1"/>
</dbReference>
<proteinExistence type="predicted"/>
<dbReference type="Proteomes" id="UP000053947">
    <property type="component" value="Unassembled WGS sequence"/>
</dbReference>
<keyword evidence="3" id="KW-1185">Reference proteome</keyword>
<evidence type="ECO:0008006" key="4">
    <source>
        <dbReference type="Google" id="ProtNLM"/>
    </source>
</evidence>
<organism evidence="2 3">
    <name type="scientific">Dehalogenimonas alkenigignens</name>
    <dbReference type="NCBI Taxonomy" id="1217799"/>
    <lineage>
        <taxon>Bacteria</taxon>
        <taxon>Bacillati</taxon>
        <taxon>Chloroflexota</taxon>
        <taxon>Dehalococcoidia</taxon>
        <taxon>Dehalococcoidales</taxon>
        <taxon>Dehalococcoidaceae</taxon>
        <taxon>Dehalogenimonas</taxon>
    </lineage>
</organism>
<gene>
    <name evidence="2" type="ORF">DEALK_10700</name>
</gene>
<reference evidence="2 3" key="1">
    <citation type="submission" date="2015-06" db="EMBL/GenBank/DDBJ databases">
        <title>Genome sequence of the organohalide-respiring Dehalogenimonas alkenigignens type strain (IP3-3T).</title>
        <authorList>
            <person name="Key T.A."/>
            <person name="Richmond D.P."/>
            <person name="Bowman K.S."/>
            <person name="Cho Y.-J."/>
            <person name="Chun J."/>
            <person name="da Costa M.S."/>
            <person name="Rainey F.A."/>
            <person name="Moe W.M."/>
        </authorList>
    </citation>
    <scope>NUCLEOTIDE SEQUENCE [LARGE SCALE GENOMIC DNA]</scope>
    <source>
        <strain evidence="2 3">IP3-3</strain>
    </source>
</reference>
<sequence length="183" mass="20589">MPVVPPRGEELYREEISITPMKFLAAFEVLLGILFLGMALVQVFSGPVVSNPPPAFVWFLMAAVFLGTAWFITSFITYSLTVEPGAVNLAFGRFKTAVRYEDIESSEQDKRSGLAYGGWGYRVNLTKEGWVKAYTLVGKHRIDLKLKTGRYRHIVFSTDQPETVMEILRGRLKNAPGHVRSPF</sequence>
<dbReference type="EMBL" id="LFDV01000002">
    <property type="protein sequence ID" value="KTB48225.1"/>
    <property type="molecule type" value="Genomic_DNA"/>
</dbReference>
<name>A0A0W0GI73_9CHLR</name>
<keyword evidence="1" id="KW-0812">Transmembrane</keyword>
<comment type="caution">
    <text evidence="2">The sequence shown here is derived from an EMBL/GenBank/DDBJ whole genome shotgun (WGS) entry which is preliminary data.</text>
</comment>
<dbReference type="STRING" id="1217799.DEALK_10700"/>
<evidence type="ECO:0000313" key="2">
    <source>
        <dbReference type="EMBL" id="KTB48225.1"/>
    </source>
</evidence>
<dbReference type="AlphaFoldDB" id="A0A0W0GI73"/>
<feature type="transmembrane region" description="Helical" evidence="1">
    <location>
        <begin position="56"/>
        <end position="78"/>
    </location>
</feature>